<evidence type="ECO:0000313" key="3">
    <source>
        <dbReference type="Proteomes" id="UP000044841"/>
    </source>
</evidence>
<organism evidence="2 3">
    <name type="scientific">Rhizoctonia solani</name>
    <dbReference type="NCBI Taxonomy" id="456999"/>
    <lineage>
        <taxon>Eukaryota</taxon>
        <taxon>Fungi</taxon>
        <taxon>Dikarya</taxon>
        <taxon>Basidiomycota</taxon>
        <taxon>Agaricomycotina</taxon>
        <taxon>Agaricomycetes</taxon>
        <taxon>Cantharellales</taxon>
        <taxon>Ceratobasidiaceae</taxon>
        <taxon>Rhizoctonia</taxon>
    </lineage>
</organism>
<sequence length="238" mass="25774">MSFPLEIRLQLGERILRFHRDTESTSVPYTFLVRCVNEESTWWLDLIDFDAQQDRDALLQALEHLPEASDGLIEAENLETVINDADSGLKLPSPSVYAIGTVATVVGRDTYVDTVTYSRDSQDSIGTSVGTLVAVHGILANIKVHEEVLLPVAQLDSVTFLPRASGDIPSAAILSVDSSASQGVFVTGKTKRQILAEAKSAGSPMKKSKTGNIEDFTTEKLAPKTFPLSPESPQISSN</sequence>
<name>A0A0K6G307_9AGAM</name>
<proteinExistence type="predicted"/>
<evidence type="ECO:0000313" key="2">
    <source>
        <dbReference type="EMBL" id="CUA72774.1"/>
    </source>
</evidence>
<keyword evidence="3" id="KW-1185">Reference proteome</keyword>
<evidence type="ECO:0000256" key="1">
    <source>
        <dbReference type="SAM" id="MobiDB-lite"/>
    </source>
</evidence>
<dbReference type="Proteomes" id="UP000044841">
    <property type="component" value="Unassembled WGS sequence"/>
</dbReference>
<protein>
    <submittedName>
        <fullName evidence="2">Uncharacterized protein</fullName>
    </submittedName>
</protein>
<dbReference type="EMBL" id="CYGV01001312">
    <property type="protein sequence ID" value="CUA72774.1"/>
    <property type="molecule type" value="Genomic_DNA"/>
</dbReference>
<dbReference type="AlphaFoldDB" id="A0A0K6G307"/>
<feature type="region of interest" description="Disordered" evidence="1">
    <location>
        <begin position="197"/>
        <end position="238"/>
    </location>
</feature>
<gene>
    <name evidence="2" type="ORF">RSOLAG22IIIB_05033</name>
</gene>
<reference evidence="2 3" key="1">
    <citation type="submission" date="2015-07" db="EMBL/GenBank/DDBJ databases">
        <authorList>
            <person name="Noorani M."/>
        </authorList>
    </citation>
    <scope>NUCLEOTIDE SEQUENCE [LARGE SCALE GENOMIC DNA]</scope>
    <source>
        <strain evidence="2">BBA 69670</strain>
    </source>
</reference>
<accession>A0A0K6G307</accession>